<evidence type="ECO:0000256" key="2">
    <source>
        <dbReference type="ARBA" id="ARBA00022737"/>
    </source>
</evidence>
<feature type="non-terminal residue" evidence="4">
    <location>
        <position position="1"/>
    </location>
</feature>
<dbReference type="InterPro" id="IPR012334">
    <property type="entry name" value="Pectin_lyas_fold"/>
</dbReference>
<dbReference type="SMART" id="SM00710">
    <property type="entry name" value="PbH1"/>
    <property type="match status" value="3"/>
</dbReference>
<sequence length="320" mass="36767">MRVGNCCRPGNIVVNDSLFMQNTWDGIEVESCFRVVPVNNVTNFTLANNTFDGNYGHGVRVNPMINMVGIMTNNTFKNHPRHTFLIDNTDDFIKEVVFREMKVDYAVIENDFLNNEGFYVIHVRLTQSSKQQKLAFKYNRIRHNRIKGGFPTINERTRAYGVILLSSSNVNFSRNHLENPDSRYELATHLLDKSAHMEATRLWWGTTNYTLMSGRVFDQYNRFDLPQISYYPSLNSDHLYGEWLNDQVPPFEPQFLRDGNTIGGRLVNRFVTKPGQTYHVDRDVNIVAEEAHGELIISEGTILEVENAIGILVQGLLQAK</sequence>
<evidence type="ECO:0000313" key="5">
    <source>
        <dbReference type="Proteomes" id="UP001208570"/>
    </source>
</evidence>
<dbReference type="Gene3D" id="2.160.20.10">
    <property type="entry name" value="Single-stranded right-handed beta-helix, Pectin lyase-like"/>
    <property type="match status" value="1"/>
</dbReference>
<keyword evidence="2" id="KW-0677">Repeat</keyword>
<dbReference type="PANTHER" id="PTHR47653">
    <property type="entry name" value="PROTEIN BARK BEETLE"/>
    <property type="match status" value="1"/>
</dbReference>
<keyword evidence="5" id="KW-1185">Reference proteome</keyword>
<dbReference type="InterPro" id="IPR011050">
    <property type="entry name" value="Pectin_lyase_fold/virulence"/>
</dbReference>
<dbReference type="PANTHER" id="PTHR47653:SF1">
    <property type="entry name" value="DELETED IN MALIGNANT BRAIN TUMORS 1 PROTEIN"/>
    <property type="match status" value="1"/>
</dbReference>
<dbReference type="InterPro" id="IPR006626">
    <property type="entry name" value="PbH1"/>
</dbReference>
<evidence type="ECO:0000256" key="1">
    <source>
        <dbReference type="ARBA" id="ARBA00022729"/>
    </source>
</evidence>
<evidence type="ECO:0000313" key="4">
    <source>
        <dbReference type="EMBL" id="KAK2152248.1"/>
    </source>
</evidence>
<reference evidence="4" key="1">
    <citation type="journal article" date="2023" name="Mol. Biol. Evol.">
        <title>Third-Generation Sequencing Reveals the Adaptive Role of the Epigenome in Three Deep-Sea Polychaetes.</title>
        <authorList>
            <person name="Perez M."/>
            <person name="Aroh O."/>
            <person name="Sun Y."/>
            <person name="Lan Y."/>
            <person name="Juniper S.K."/>
            <person name="Young C.R."/>
            <person name="Angers B."/>
            <person name="Qian P.Y."/>
        </authorList>
    </citation>
    <scope>NUCLEOTIDE SEQUENCE</scope>
    <source>
        <strain evidence="4">P08H-3</strain>
    </source>
</reference>
<dbReference type="Proteomes" id="UP001208570">
    <property type="component" value="Unassembled WGS sequence"/>
</dbReference>
<accession>A0AAD9JGJ2</accession>
<gene>
    <name evidence="4" type="ORF">LSH36_334g03052</name>
</gene>
<dbReference type="GO" id="GO:0016020">
    <property type="term" value="C:membrane"/>
    <property type="evidence" value="ECO:0007669"/>
    <property type="project" value="TreeGrafter"/>
</dbReference>
<evidence type="ECO:0008006" key="6">
    <source>
        <dbReference type="Google" id="ProtNLM"/>
    </source>
</evidence>
<organism evidence="4 5">
    <name type="scientific">Paralvinella palmiformis</name>
    <dbReference type="NCBI Taxonomy" id="53620"/>
    <lineage>
        <taxon>Eukaryota</taxon>
        <taxon>Metazoa</taxon>
        <taxon>Spiralia</taxon>
        <taxon>Lophotrochozoa</taxon>
        <taxon>Annelida</taxon>
        <taxon>Polychaeta</taxon>
        <taxon>Sedentaria</taxon>
        <taxon>Canalipalpata</taxon>
        <taxon>Terebellida</taxon>
        <taxon>Terebelliformia</taxon>
        <taxon>Alvinellidae</taxon>
        <taxon>Paralvinella</taxon>
    </lineage>
</organism>
<dbReference type="AlphaFoldDB" id="A0AAD9JGJ2"/>
<protein>
    <recommendedName>
        <fullName evidence="6">Right handed beta helix domain-containing protein</fullName>
    </recommendedName>
</protein>
<evidence type="ECO:0000256" key="3">
    <source>
        <dbReference type="ARBA" id="ARBA00023180"/>
    </source>
</evidence>
<dbReference type="InterPro" id="IPR053243">
    <property type="entry name" value="SJ_maturation_regulator"/>
</dbReference>
<dbReference type="GO" id="GO:0045217">
    <property type="term" value="P:cell-cell junction maintenance"/>
    <property type="evidence" value="ECO:0007669"/>
    <property type="project" value="TreeGrafter"/>
</dbReference>
<dbReference type="EMBL" id="JAODUP010000335">
    <property type="protein sequence ID" value="KAK2152248.1"/>
    <property type="molecule type" value="Genomic_DNA"/>
</dbReference>
<proteinExistence type="predicted"/>
<keyword evidence="3" id="KW-0325">Glycoprotein</keyword>
<keyword evidence="1" id="KW-0732">Signal</keyword>
<name>A0AAD9JGJ2_9ANNE</name>
<comment type="caution">
    <text evidence="4">The sequence shown here is derived from an EMBL/GenBank/DDBJ whole genome shotgun (WGS) entry which is preliminary data.</text>
</comment>
<dbReference type="SUPFAM" id="SSF51126">
    <property type="entry name" value="Pectin lyase-like"/>
    <property type="match status" value="1"/>
</dbReference>